<feature type="compositionally biased region" description="Polar residues" evidence="1">
    <location>
        <begin position="408"/>
        <end position="418"/>
    </location>
</feature>
<protein>
    <submittedName>
        <fullName evidence="2">DNA-binding protein RHL1</fullName>
    </submittedName>
</protein>
<feature type="compositionally biased region" description="Basic and acidic residues" evidence="1">
    <location>
        <begin position="288"/>
        <end position="311"/>
    </location>
</feature>
<feature type="compositionally biased region" description="Basic and acidic residues" evidence="1">
    <location>
        <begin position="324"/>
        <end position="336"/>
    </location>
</feature>
<feature type="compositionally biased region" description="Acidic residues" evidence="1">
    <location>
        <begin position="212"/>
        <end position="224"/>
    </location>
</feature>
<dbReference type="Proteomes" id="UP000325081">
    <property type="component" value="Unassembled WGS sequence"/>
</dbReference>
<evidence type="ECO:0000256" key="1">
    <source>
        <dbReference type="SAM" id="MobiDB-lite"/>
    </source>
</evidence>
<dbReference type="PANTHER" id="PTHR35698">
    <property type="entry name" value="DNA-BINDING PROTEIN RHL1"/>
    <property type="match status" value="1"/>
</dbReference>
<gene>
    <name evidence="2" type="ORF">STAS_34452</name>
</gene>
<evidence type="ECO:0000313" key="3">
    <source>
        <dbReference type="Proteomes" id="UP000325081"/>
    </source>
</evidence>
<reference evidence="3" key="1">
    <citation type="journal article" date="2019" name="Curr. Biol.">
        <title>Genome Sequence of Striga asiatica Provides Insight into the Evolution of Plant Parasitism.</title>
        <authorList>
            <person name="Yoshida S."/>
            <person name="Kim S."/>
            <person name="Wafula E.K."/>
            <person name="Tanskanen J."/>
            <person name="Kim Y.M."/>
            <person name="Honaas L."/>
            <person name="Yang Z."/>
            <person name="Spallek T."/>
            <person name="Conn C.E."/>
            <person name="Ichihashi Y."/>
            <person name="Cheong K."/>
            <person name="Cui S."/>
            <person name="Der J.P."/>
            <person name="Gundlach H."/>
            <person name="Jiao Y."/>
            <person name="Hori C."/>
            <person name="Ishida J.K."/>
            <person name="Kasahara H."/>
            <person name="Kiba T."/>
            <person name="Kim M.S."/>
            <person name="Koo N."/>
            <person name="Laohavisit A."/>
            <person name="Lee Y.H."/>
            <person name="Lumba S."/>
            <person name="McCourt P."/>
            <person name="Mortimer J.C."/>
            <person name="Mutuku J.M."/>
            <person name="Nomura T."/>
            <person name="Sasaki-Sekimoto Y."/>
            <person name="Seto Y."/>
            <person name="Wang Y."/>
            <person name="Wakatake T."/>
            <person name="Sakakibara H."/>
            <person name="Demura T."/>
            <person name="Yamaguchi S."/>
            <person name="Yoneyama K."/>
            <person name="Manabe R.I."/>
            <person name="Nelson D.C."/>
            <person name="Schulman A.H."/>
            <person name="Timko M.P."/>
            <person name="dePamphilis C.W."/>
            <person name="Choi D."/>
            <person name="Shirasu K."/>
        </authorList>
    </citation>
    <scope>NUCLEOTIDE SEQUENCE [LARGE SCALE GENOMIC DNA]</scope>
    <source>
        <strain evidence="3">cv. UVA1</strain>
    </source>
</reference>
<feature type="region of interest" description="Disordered" evidence="1">
    <location>
        <begin position="210"/>
        <end position="442"/>
    </location>
</feature>
<evidence type="ECO:0000313" key="2">
    <source>
        <dbReference type="EMBL" id="GER56706.1"/>
    </source>
</evidence>
<feature type="compositionally biased region" description="Polar residues" evidence="1">
    <location>
        <begin position="312"/>
        <end position="321"/>
    </location>
</feature>
<comment type="caution">
    <text evidence="2">The sequence shown here is derived from an EMBL/GenBank/DDBJ whole genome shotgun (WGS) entry which is preliminary data.</text>
</comment>
<accession>A0A5A7RHM9</accession>
<dbReference type="PANTHER" id="PTHR35698:SF2">
    <property type="entry name" value="DNA-BINDING PROTEIN RHL1"/>
    <property type="match status" value="1"/>
</dbReference>
<keyword evidence="2" id="KW-0238">DNA-binding</keyword>
<dbReference type="OrthoDB" id="568248at2759"/>
<name>A0A5A7RHM9_STRAF</name>
<sequence length="442" mass="49037">MARIGKKEGGAAADPEAEERAKLKKLAFSRNILSQSPAKVGRHAAALAPNKAVVKHHGRDILRKSQRKNKYLFSFPGLLCPISGGKIGELKDLGTKNPILYLDFPQGKMKLFGTIVYPKNRYLTLQFSRGGKNVTCDDYFDNMIVFSDAWWIGTKEENPEELQLQFPKDLIVEKHADYDFKGGVGATCDRKQHSGKSAVKCLEEDSPKVNWEDDVTESPSDNEELTVVTPARESARTAGKTFNFAEASSGDDFIGNGDETPEEEGEKRHTHTESSSPVVFDINNVDSASKDQASKQDKQSWKAKDLPENDQKSLVQTTLSSLFKKAEDKKTKKDVIQKTNASDASKLTKGRKKVEERQTGTLTKEQKRQQKKIELADPITVYQRKTKAKTSEASSSKRRKASVVSTSQSSDPNDSTQASDDDIEDFSSTSQDIGESDEDWTA</sequence>
<keyword evidence="3" id="KW-1185">Reference proteome</keyword>
<organism evidence="2 3">
    <name type="scientific">Striga asiatica</name>
    <name type="common">Asiatic witchweed</name>
    <name type="synonym">Buchnera asiatica</name>
    <dbReference type="NCBI Taxonomy" id="4170"/>
    <lineage>
        <taxon>Eukaryota</taxon>
        <taxon>Viridiplantae</taxon>
        <taxon>Streptophyta</taxon>
        <taxon>Embryophyta</taxon>
        <taxon>Tracheophyta</taxon>
        <taxon>Spermatophyta</taxon>
        <taxon>Magnoliopsida</taxon>
        <taxon>eudicotyledons</taxon>
        <taxon>Gunneridae</taxon>
        <taxon>Pentapetalae</taxon>
        <taxon>asterids</taxon>
        <taxon>lamiids</taxon>
        <taxon>Lamiales</taxon>
        <taxon>Orobanchaceae</taxon>
        <taxon>Buchnereae</taxon>
        <taxon>Striga</taxon>
    </lineage>
</organism>
<feature type="compositionally biased region" description="Basic and acidic residues" evidence="1">
    <location>
        <begin position="353"/>
        <end position="375"/>
    </location>
</feature>
<dbReference type="GO" id="GO:0042023">
    <property type="term" value="P:DNA endoreduplication"/>
    <property type="evidence" value="ECO:0007669"/>
    <property type="project" value="InterPro"/>
</dbReference>
<dbReference type="InterPro" id="IPR038859">
    <property type="entry name" value="RHL1"/>
</dbReference>
<proteinExistence type="predicted"/>
<dbReference type="AlphaFoldDB" id="A0A5A7RHM9"/>
<dbReference type="GO" id="GO:0003677">
    <property type="term" value="F:DNA binding"/>
    <property type="evidence" value="ECO:0007669"/>
    <property type="project" value="UniProtKB-KW"/>
</dbReference>
<dbReference type="EMBL" id="BKCP01012737">
    <property type="protein sequence ID" value="GER56706.1"/>
    <property type="molecule type" value="Genomic_DNA"/>
</dbReference>